<reference evidence="10" key="1">
    <citation type="submission" date="2025-08" db="UniProtKB">
        <authorList>
            <consortium name="RefSeq"/>
        </authorList>
    </citation>
    <scope>IDENTIFICATION</scope>
    <source>
        <tissue evidence="10">Whole organism</tissue>
    </source>
</reference>
<sequence>MNFLSNLSKVPNIPSYLLELYGGVRFASKKTSSGARWQGNGKKPKRYRGLKRKDGDVVTAGTILATQITLRFFPGLNVGFGKNGSIFAIKAGKVVMSSELAQPNWDHTWIQRLMPRRPDNIPIYKKYINIIPEPQHNRFKLLEAL</sequence>
<evidence type="ECO:0000256" key="2">
    <source>
        <dbReference type="ARBA" id="ARBA00010797"/>
    </source>
</evidence>
<dbReference type="PANTHER" id="PTHR15893:SF0">
    <property type="entry name" value="LARGE RIBOSOMAL SUBUNIT PROTEIN BL27M"/>
    <property type="match status" value="1"/>
</dbReference>
<dbReference type="GO" id="GO:0005762">
    <property type="term" value="C:mitochondrial large ribosomal subunit"/>
    <property type="evidence" value="ECO:0007669"/>
    <property type="project" value="TreeGrafter"/>
</dbReference>
<dbReference type="Pfam" id="PF01016">
    <property type="entry name" value="Ribosomal_L27"/>
    <property type="match status" value="1"/>
</dbReference>
<dbReference type="GO" id="GO:0005743">
    <property type="term" value="C:mitochondrial inner membrane"/>
    <property type="evidence" value="ECO:0007669"/>
    <property type="project" value="UniProtKB-ARBA"/>
</dbReference>
<evidence type="ECO:0000313" key="10">
    <source>
        <dbReference type="RefSeq" id="XP_026274508.1"/>
    </source>
</evidence>
<evidence type="ECO:0000313" key="9">
    <source>
        <dbReference type="Proteomes" id="UP000504606"/>
    </source>
</evidence>
<keyword evidence="6" id="KW-0687">Ribonucleoprotein</keyword>
<dbReference type="Gene3D" id="2.40.50.100">
    <property type="match status" value="1"/>
</dbReference>
<dbReference type="CTD" id="51264"/>
<dbReference type="RefSeq" id="XP_026274508.1">
    <property type="nucleotide sequence ID" value="XM_026418723.2"/>
</dbReference>
<dbReference type="Proteomes" id="UP000504606">
    <property type="component" value="Unplaced"/>
</dbReference>
<comment type="similarity">
    <text evidence="2">Belongs to the bacterial ribosomal protein bL27 family.</text>
</comment>
<dbReference type="SUPFAM" id="SSF110324">
    <property type="entry name" value="Ribosomal L27 protein-like"/>
    <property type="match status" value="1"/>
</dbReference>
<evidence type="ECO:0000256" key="4">
    <source>
        <dbReference type="ARBA" id="ARBA00022980"/>
    </source>
</evidence>
<evidence type="ECO:0000256" key="7">
    <source>
        <dbReference type="ARBA" id="ARBA00035267"/>
    </source>
</evidence>
<accession>A0A6J1S1L7</accession>
<evidence type="ECO:0000256" key="1">
    <source>
        <dbReference type="ARBA" id="ARBA00004173"/>
    </source>
</evidence>
<evidence type="ECO:0000256" key="5">
    <source>
        <dbReference type="ARBA" id="ARBA00023128"/>
    </source>
</evidence>
<name>A0A6J1S1L7_FRAOC</name>
<keyword evidence="5" id="KW-0496">Mitochondrion</keyword>
<dbReference type="PRINTS" id="PR00063">
    <property type="entry name" value="RIBOSOMALL27"/>
</dbReference>
<dbReference type="GeneID" id="113203824"/>
<organism evidence="9 10">
    <name type="scientific">Frankliniella occidentalis</name>
    <name type="common">Western flower thrips</name>
    <name type="synonym">Euthrips occidentalis</name>
    <dbReference type="NCBI Taxonomy" id="133901"/>
    <lineage>
        <taxon>Eukaryota</taxon>
        <taxon>Metazoa</taxon>
        <taxon>Ecdysozoa</taxon>
        <taxon>Arthropoda</taxon>
        <taxon>Hexapoda</taxon>
        <taxon>Insecta</taxon>
        <taxon>Pterygota</taxon>
        <taxon>Neoptera</taxon>
        <taxon>Paraneoptera</taxon>
        <taxon>Thysanoptera</taxon>
        <taxon>Terebrantia</taxon>
        <taxon>Thripoidea</taxon>
        <taxon>Thripidae</taxon>
        <taxon>Frankliniella</taxon>
    </lineage>
</organism>
<keyword evidence="4 10" id="KW-0689">Ribosomal protein</keyword>
<comment type="subcellular location">
    <subcellularLocation>
        <location evidence="1">Mitochondrion</location>
    </subcellularLocation>
</comment>
<proteinExistence type="inferred from homology"/>
<gene>
    <name evidence="10" type="primary">LOC113203824</name>
</gene>
<keyword evidence="3" id="KW-0809">Transit peptide</keyword>
<dbReference type="GO" id="GO:0006412">
    <property type="term" value="P:translation"/>
    <property type="evidence" value="ECO:0007669"/>
    <property type="project" value="InterPro"/>
</dbReference>
<keyword evidence="9" id="KW-1185">Reference proteome</keyword>
<protein>
    <recommendedName>
        <fullName evidence="7">Large ribosomal subunit protein bL27m</fullName>
    </recommendedName>
    <alternativeName>
        <fullName evidence="8">39S ribosomal protein L27, mitochondrial</fullName>
    </alternativeName>
</protein>
<evidence type="ECO:0000256" key="6">
    <source>
        <dbReference type="ARBA" id="ARBA00023274"/>
    </source>
</evidence>
<dbReference type="InterPro" id="IPR001684">
    <property type="entry name" value="Ribosomal_bL27"/>
</dbReference>
<dbReference type="OrthoDB" id="1867012at2759"/>
<dbReference type="PANTHER" id="PTHR15893">
    <property type="entry name" value="RIBOSOMAL PROTEIN L27"/>
    <property type="match status" value="1"/>
</dbReference>
<dbReference type="KEGG" id="foc:113203824"/>
<evidence type="ECO:0000256" key="8">
    <source>
        <dbReference type="ARBA" id="ARBA00076963"/>
    </source>
</evidence>
<dbReference type="AlphaFoldDB" id="A0A6J1S1L7"/>
<evidence type="ECO:0000256" key="3">
    <source>
        <dbReference type="ARBA" id="ARBA00022946"/>
    </source>
</evidence>
<dbReference type="FunFam" id="2.40.50.100:FF:000031">
    <property type="entry name" value="39S ribosomal protein L27, mitochondrial"/>
    <property type="match status" value="1"/>
</dbReference>
<dbReference type="GO" id="GO:0003735">
    <property type="term" value="F:structural constituent of ribosome"/>
    <property type="evidence" value="ECO:0007669"/>
    <property type="project" value="InterPro"/>
</dbReference>